<feature type="transmembrane region" description="Helical" evidence="4">
    <location>
        <begin position="158"/>
        <end position="182"/>
    </location>
</feature>
<dbReference type="InParanoid" id="F5Y7H7"/>
<dbReference type="AlphaFoldDB" id="F5Y7H7"/>
<feature type="transmembrane region" description="Helical" evidence="4">
    <location>
        <begin position="365"/>
        <end position="388"/>
    </location>
</feature>
<feature type="transmembrane region" description="Helical" evidence="4">
    <location>
        <begin position="270"/>
        <end position="289"/>
    </location>
</feature>
<keyword evidence="6" id="KW-1185">Reference proteome</keyword>
<accession>F5Y7H7</accession>
<keyword evidence="2 4" id="KW-1133">Transmembrane helix</keyword>
<evidence type="ECO:0000313" key="6">
    <source>
        <dbReference type="Proteomes" id="UP000009222"/>
    </source>
</evidence>
<feature type="transmembrane region" description="Helical" evidence="4">
    <location>
        <begin position="94"/>
        <end position="111"/>
    </location>
</feature>
<evidence type="ECO:0000256" key="1">
    <source>
        <dbReference type="ARBA" id="ARBA00022692"/>
    </source>
</evidence>
<dbReference type="EMBL" id="CP001841">
    <property type="protein sequence ID" value="AEF80183.1"/>
    <property type="molecule type" value="Genomic_DNA"/>
</dbReference>
<feature type="transmembrane region" description="Helical" evidence="4">
    <location>
        <begin position="66"/>
        <end position="87"/>
    </location>
</feature>
<dbReference type="InterPro" id="IPR011701">
    <property type="entry name" value="MFS"/>
</dbReference>
<feature type="transmembrane region" description="Helical" evidence="4">
    <location>
        <begin position="194"/>
        <end position="217"/>
    </location>
</feature>
<reference evidence="6" key="1">
    <citation type="submission" date="2009-12" db="EMBL/GenBank/DDBJ databases">
        <title>Complete sequence of Treponema azotonutricium strain ZAS-9.</title>
        <authorList>
            <person name="Tetu S.G."/>
            <person name="Matson E."/>
            <person name="Ren Q."/>
            <person name="Seshadri R."/>
            <person name="Elbourne L."/>
            <person name="Hassan K.A."/>
            <person name="Durkin A."/>
            <person name="Radune D."/>
            <person name="Mohamoud Y."/>
            <person name="Shay R."/>
            <person name="Jin S."/>
            <person name="Zhang X."/>
            <person name="Lucey K."/>
            <person name="Ballor N.R."/>
            <person name="Ottesen E."/>
            <person name="Rosenthal R."/>
            <person name="Allen A."/>
            <person name="Leadbetter J.R."/>
            <person name="Paulsen I.T."/>
        </authorList>
    </citation>
    <scope>NUCLEOTIDE SEQUENCE [LARGE SCALE GENOMIC DNA]</scope>
    <source>
        <strain evidence="6">ATCC BAA-888 / DSM 13862 / ZAS-9</strain>
    </source>
</reference>
<dbReference type="HOGENOM" id="CLU_057648_0_0_12"/>
<keyword evidence="3 4" id="KW-0472">Membrane</keyword>
<name>F5Y7H7_LEAAZ</name>
<feature type="transmembrane region" description="Helical" evidence="4">
    <location>
        <begin position="29"/>
        <end position="46"/>
    </location>
</feature>
<feature type="transmembrane region" description="Helical" evidence="4">
    <location>
        <begin position="296"/>
        <end position="319"/>
    </location>
</feature>
<proteinExistence type="predicted"/>
<dbReference type="PANTHER" id="PTHR23526">
    <property type="entry name" value="INTEGRAL MEMBRANE TRANSPORT PROTEIN-RELATED"/>
    <property type="match status" value="1"/>
</dbReference>
<gene>
    <name evidence="5" type="ordered locus">TREAZ_1103</name>
</gene>
<evidence type="ECO:0000256" key="2">
    <source>
        <dbReference type="ARBA" id="ARBA00022989"/>
    </source>
</evidence>
<feature type="transmembrane region" description="Helical" evidence="4">
    <location>
        <begin position="325"/>
        <end position="353"/>
    </location>
</feature>
<dbReference type="InterPro" id="IPR052528">
    <property type="entry name" value="Sugar_transport-like"/>
</dbReference>
<feature type="transmembrane region" description="Helical" evidence="4">
    <location>
        <begin position="117"/>
        <end position="137"/>
    </location>
</feature>
<evidence type="ECO:0000256" key="3">
    <source>
        <dbReference type="ARBA" id="ARBA00023136"/>
    </source>
</evidence>
<reference evidence="5 6" key="2">
    <citation type="journal article" date="2011" name="ISME J.">
        <title>RNA-seq reveals cooperative metabolic interactions between two termite-gut spirochete species in co-culture.</title>
        <authorList>
            <person name="Rosenthal A.Z."/>
            <person name="Matson E.G."/>
            <person name="Eldar A."/>
            <person name="Leadbetter J.R."/>
        </authorList>
    </citation>
    <scope>NUCLEOTIDE SEQUENCE [LARGE SCALE GENOMIC DNA]</scope>
    <source>
        <strain evidence="6">ATCC BAA-888 / DSM 13862 / ZAS-9</strain>
    </source>
</reference>
<dbReference type="KEGG" id="taz:TREAZ_1103"/>
<dbReference type="GO" id="GO:0022857">
    <property type="term" value="F:transmembrane transporter activity"/>
    <property type="evidence" value="ECO:0007669"/>
    <property type="project" value="InterPro"/>
</dbReference>
<dbReference type="SUPFAM" id="SSF103473">
    <property type="entry name" value="MFS general substrate transporter"/>
    <property type="match status" value="1"/>
</dbReference>
<feature type="transmembrane region" description="Helical" evidence="4">
    <location>
        <begin position="394"/>
        <end position="413"/>
    </location>
</feature>
<dbReference type="eggNOG" id="COG2223">
    <property type="taxonomic scope" value="Bacteria"/>
</dbReference>
<evidence type="ECO:0000256" key="4">
    <source>
        <dbReference type="SAM" id="Phobius"/>
    </source>
</evidence>
<dbReference type="Gene3D" id="1.20.1250.20">
    <property type="entry name" value="MFS general substrate transporter like domains"/>
    <property type="match status" value="2"/>
</dbReference>
<evidence type="ECO:0000313" key="5">
    <source>
        <dbReference type="EMBL" id="AEF80183.1"/>
    </source>
</evidence>
<dbReference type="Pfam" id="PF07690">
    <property type="entry name" value="MFS_1"/>
    <property type="match status" value="2"/>
</dbReference>
<feature type="transmembrane region" description="Helical" evidence="4">
    <location>
        <begin position="238"/>
        <end position="264"/>
    </location>
</feature>
<dbReference type="PANTHER" id="PTHR23526:SF4">
    <property type="entry name" value="INTEGRAL MEMBRANE TRANSPORT PROTEIN"/>
    <property type="match status" value="1"/>
</dbReference>
<dbReference type="Proteomes" id="UP000009222">
    <property type="component" value="Chromosome"/>
</dbReference>
<sequence length="428" mass="47415">MGLCKRAGIVHHFIYMKFFNDIYRPDAKVARFLSVLVLSGIAYGLYRGIQDNYLAEIVHISPFERGIVEFFREIPGLLVVIILALMYRFSDSRIFKIGSALMAAGLVGLLLSSVNFVGVKFVVVIFMVVFSSGEHIIMPVKTTLTLDLAKREKSGAALGLSGAIGQLGNIAGYVIVTGLFYIMSRIGFKRNDIMQFRIIFAAATALMTAAVLVSLALQETTLKSQRRRFYFAKKFTKFYMLEVFYGARKQIFITFAPYVLILQYGADTSIIAMLLGICAVFGFFLNPLVGRIIDRLGYKVVMVCDTLILIVVCLLYGFSHRLFPPHIAFIVVCVNYILDSIISMASMASNIYVQRIASSQEEITATLSTGISVNHVISIFIALMGGWIWKVTGIEVLFSLSAFLGLLNSVYAATINVEKEEVKTPSGT</sequence>
<protein>
    <submittedName>
        <fullName evidence="5">Putative membrane protein</fullName>
    </submittedName>
</protein>
<keyword evidence="1 4" id="KW-0812">Transmembrane</keyword>
<dbReference type="STRING" id="545695.TREAZ_1103"/>
<organism evidence="5 6">
    <name type="scientific">Leadbettera azotonutricia (strain ATCC BAA-888 / DSM 13862 / ZAS-9)</name>
    <name type="common">Treponema azotonutricium</name>
    <dbReference type="NCBI Taxonomy" id="545695"/>
    <lineage>
        <taxon>Bacteria</taxon>
        <taxon>Pseudomonadati</taxon>
        <taxon>Spirochaetota</taxon>
        <taxon>Spirochaetia</taxon>
        <taxon>Spirochaetales</taxon>
        <taxon>Breznakiellaceae</taxon>
        <taxon>Leadbettera</taxon>
    </lineage>
</organism>
<dbReference type="InterPro" id="IPR036259">
    <property type="entry name" value="MFS_trans_sf"/>
</dbReference>